<dbReference type="Pfam" id="PF00999">
    <property type="entry name" value="Na_H_Exchanger"/>
    <property type="match status" value="1"/>
</dbReference>
<protein>
    <submittedName>
        <fullName evidence="12">Cation:proton antiporter</fullName>
    </submittedName>
</protein>
<feature type="transmembrane region" description="Helical" evidence="10">
    <location>
        <begin position="261"/>
        <end position="283"/>
    </location>
</feature>
<dbReference type="GO" id="GO:1902600">
    <property type="term" value="P:proton transmembrane transport"/>
    <property type="evidence" value="ECO:0007669"/>
    <property type="project" value="InterPro"/>
</dbReference>
<feature type="transmembrane region" description="Helical" evidence="10">
    <location>
        <begin position="114"/>
        <end position="132"/>
    </location>
</feature>
<gene>
    <name evidence="12" type="ORF">EYH55_00200</name>
</gene>
<dbReference type="Gene3D" id="1.20.1530.20">
    <property type="match status" value="1"/>
</dbReference>
<evidence type="ECO:0000313" key="12">
    <source>
        <dbReference type="EMBL" id="HIQ31893.1"/>
    </source>
</evidence>
<dbReference type="GO" id="GO:0015297">
    <property type="term" value="F:antiporter activity"/>
    <property type="evidence" value="ECO:0007669"/>
    <property type="project" value="UniProtKB-KW"/>
</dbReference>
<dbReference type="PANTHER" id="PTHR43562">
    <property type="entry name" value="NAPA-TYPE SODIUM/HYDROGEN ANTIPORTER"/>
    <property type="match status" value="1"/>
</dbReference>
<keyword evidence="9" id="KW-0739">Sodium transport</keyword>
<reference evidence="12" key="1">
    <citation type="journal article" date="2020" name="ISME J.">
        <title>Gammaproteobacteria mediating utilization of methyl-, sulfur- and petroleum organic compounds in deep ocean hydrothermal plumes.</title>
        <authorList>
            <person name="Zhou Z."/>
            <person name="Liu Y."/>
            <person name="Pan J."/>
            <person name="Cron B.R."/>
            <person name="Toner B.M."/>
            <person name="Anantharaman K."/>
            <person name="Breier J.A."/>
            <person name="Dick G.J."/>
            <person name="Li M."/>
        </authorList>
    </citation>
    <scope>NUCLEOTIDE SEQUENCE</scope>
    <source>
        <strain evidence="12">SZUA-1534</strain>
    </source>
</reference>
<feature type="transmembrane region" description="Helical" evidence="10">
    <location>
        <begin position="84"/>
        <end position="102"/>
    </location>
</feature>
<dbReference type="AlphaFoldDB" id="A0A833EBC9"/>
<keyword evidence="6" id="KW-0915">Sodium</keyword>
<evidence type="ECO:0000256" key="1">
    <source>
        <dbReference type="ARBA" id="ARBA00004141"/>
    </source>
</evidence>
<feature type="transmembrane region" description="Helical" evidence="10">
    <location>
        <begin position="295"/>
        <end position="314"/>
    </location>
</feature>
<feature type="transmembrane region" description="Helical" evidence="10">
    <location>
        <begin position="176"/>
        <end position="196"/>
    </location>
</feature>
<dbReference type="GO" id="GO:0006814">
    <property type="term" value="P:sodium ion transport"/>
    <property type="evidence" value="ECO:0007669"/>
    <property type="project" value="UniProtKB-KW"/>
</dbReference>
<feature type="transmembrane region" description="Helical" evidence="10">
    <location>
        <begin position="6"/>
        <end position="21"/>
    </location>
</feature>
<evidence type="ECO:0000256" key="2">
    <source>
        <dbReference type="ARBA" id="ARBA00022448"/>
    </source>
</evidence>
<evidence type="ECO:0000313" key="13">
    <source>
        <dbReference type="Proteomes" id="UP000623215"/>
    </source>
</evidence>
<evidence type="ECO:0000259" key="11">
    <source>
        <dbReference type="Pfam" id="PF00999"/>
    </source>
</evidence>
<keyword evidence="8 10" id="KW-0472">Membrane</keyword>
<evidence type="ECO:0000256" key="8">
    <source>
        <dbReference type="ARBA" id="ARBA00023136"/>
    </source>
</evidence>
<keyword evidence="4 10" id="KW-0812">Transmembrane</keyword>
<keyword evidence="5 10" id="KW-1133">Transmembrane helix</keyword>
<dbReference type="Proteomes" id="UP000623215">
    <property type="component" value="Unassembled WGS sequence"/>
</dbReference>
<evidence type="ECO:0000256" key="7">
    <source>
        <dbReference type="ARBA" id="ARBA00023065"/>
    </source>
</evidence>
<feature type="transmembrane region" description="Helical" evidence="10">
    <location>
        <begin position="53"/>
        <end position="72"/>
    </location>
</feature>
<evidence type="ECO:0000256" key="5">
    <source>
        <dbReference type="ARBA" id="ARBA00022989"/>
    </source>
</evidence>
<dbReference type="PANTHER" id="PTHR43562:SF3">
    <property type="entry name" value="SODIUM ION_PROTON EXCHANGER (EUROFUNG)"/>
    <property type="match status" value="1"/>
</dbReference>
<organism evidence="12 13">
    <name type="scientific">Methanothermococcus okinawensis</name>
    <dbReference type="NCBI Taxonomy" id="155863"/>
    <lineage>
        <taxon>Archaea</taxon>
        <taxon>Methanobacteriati</taxon>
        <taxon>Methanobacteriota</taxon>
        <taxon>Methanomada group</taxon>
        <taxon>Methanococci</taxon>
        <taxon>Methanococcales</taxon>
        <taxon>Methanococcaceae</taxon>
        <taxon>Methanothermococcus</taxon>
    </lineage>
</organism>
<evidence type="ECO:0000256" key="9">
    <source>
        <dbReference type="ARBA" id="ARBA00023201"/>
    </source>
</evidence>
<comment type="subcellular location">
    <subcellularLocation>
        <location evidence="1">Membrane</location>
        <topology evidence="1">Multi-pass membrane protein</topology>
    </subcellularLocation>
</comment>
<feature type="transmembrane region" description="Helical" evidence="10">
    <location>
        <begin position="356"/>
        <end position="378"/>
    </location>
</feature>
<evidence type="ECO:0000256" key="10">
    <source>
        <dbReference type="SAM" id="Phobius"/>
    </source>
</evidence>
<dbReference type="GO" id="GO:0016020">
    <property type="term" value="C:membrane"/>
    <property type="evidence" value="ECO:0007669"/>
    <property type="project" value="UniProtKB-SubCell"/>
</dbReference>
<accession>A0A833EBC9</accession>
<evidence type="ECO:0000256" key="6">
    <source>
        <dbReference type="ARBA" id="ARBA00023053"/>
    </source>
</evidence>
<comment type="caution">
    <text evidence="12">The sequence shown here is derived from an EMBL/GenBank/DDBJ whole genome shotgun (WGS) entry which is preliminary data.</text>
</comment>
<feature type="transmembrane region" description="Helical" evidence="10">
    <location>
        <begin position="28"/>
        <end position="47"/>
    </location>
</feature>
<dbReference type="InterPro" id="IPR038770">
    <property type="entry name" value="Na+/solute_symporter_sf"/>
</dbReference>
<evidence type="ECO:0000256" key="3">
    <source>
        <dbReference type="ARBA" id="ARBA00022449"/>
    </source>
</evidence>
<feature type="transmembrane region" description="Helical" evidence="10">
    <location>
        <begin position="144"/>
        <end position="164"/>
    </location>
</feature>
<dbReference type="EMBL" id="DQVW01000003">
    <property type="protein sequence ID" value="HIQ31893.1"/>
    <property type="molecule type" value="Genomic_DNA"/>
</dbReference>
<dbReference type="InterPro" id="IPR006153">
    <property type="entry name" value="Cation/H_exchanger_TM"/>
</dbReference>
<keyword evidence="3" id="KW-0050">Antiport</keyword>
<keyword evidence="2" id="KW-0813">Transport</keyword>
<name>A0A833EBC9_9EURY</name>
<feature type="domain" description="Cation/H+ exchanger transmembrane" evidence="11">
    <location>
        <begin position="12"/>
        <end position="376"/>
    </location>
</feature>
<proteinExistence type="predicted"/>
<sequence length="387" mass="41919">MDLYKTFLIIVASIFLAPIILRRFNIPGITAIMLAGILIGPYGLGIVDINESLKTFSTFGAIFLMFLAGMEVDNETLIKGVKSSLFVALFSALICGIGGYYIGSFLGLHHLGALLYAIMFASNSVGVVYALLNELGIIKSKFGTVLLGAVVLSEVLGMILLATISKISLSQLEGSLLFILQVLLYILGLLIIIPLVTKGILKRFEKLHCRKIHFVLLIILISILIGEHVGVHPMICAFITGVAVSEALTKEEHDLLLNSNLNAIGYGLFIPIFFLTLGMSTNIRLLVDLSNLEVLLGTVGGLIVLKILSGYVSFRVIGYDKLRSLYGGLLTIPQISAPLVVASVGRDLGVLPQHFFITVVMMILITSILAPIVIRYLIDRYPLSSQG</sequence>
<evidence type="ECO:0000256" key="4">
    <source>
        <dbReference type="ARBA" id="ARBA00022692"/>
    </source>
</evidence>
<feature type="transmembrane region" description="Helical" evidence="10">
    <location>
        <begin position="208"/>
        <end position="225"/>
    </location>
</feature>
<keyword evidence="7" id="KW-0406">Ion transport</keyword>